<dbReference type="EMBL" id="DXEX01000181">
    <property type="protein sequence ID" value="HIX59710.1"/>
    <property type="molecule type" value="Genomic_DNA"/>
</dbReference>
<keyword evidence="4 7" id="KW-0472">Membrane</keyword>
<dbReference type="Gene3D" id="3.30.1490.480">
    <property type="entry name" value="Endolytic murein transglycosylase"/>
    <property type="match status" value="1"/>
</dbReference>
<evidence type="ECO:0000256" key="4">
    <source>
        <dbReference type="ARBA" id="ARBA00023136"/>
    </source>
</evidence>
<evidence type="ECO:0000256" key="3">
    <source>
        <dbReference type="ARBA" id="ARBA00022989"/>
    </source>
</evidence>
<dbReference type="PANTHER" id="PTHR30518:SF2">
    <property type="entry name" value="ENDOLYTIC MUREIN TRANSGLYCOSYLASE"/>
    <property type="match status" value="1"/>
</dbReference>
<comment type="caution">
    <text evidence="8">The sequence shown here is derived from an EMBL/GenBank/DDBJ whole genome shotgun (WGS) entry which is preliminary data.</text>
</comment>
<dbReference type="PANTHER" id="PTHR30518">
    <property type="entry name" value="ENDOLYTIC MUREIN TRANSGLYCOSYLASE"/>
    <property type="match status" value="1"/>
</dbReference>
<accession>A0A9D2B3F3</accession>
<dbReference type="AlphaFoldDB" id="A0A9D2B3F3"/>
<name>A0A9D2B3F3_9FIRM</name>
<keyword evidence="6" id="KW-0961">Cell wall biogenesis/degradation</keyword>
<evidence type="ECO:0000256" key="1">
    <source>
        <dbReference type="ARBA" id="ARBA00022475"/>
    </source>
</evidence>
<organism evidence="8 9">
    <name type="scientific">Candidatus Blautia gallistercoris</name>
    <dbReference type="NCBI Taxonomy" id="2838490"/>
    <lineage>
        <taxon>Bacteria</taxon>
        <taxon>Bacillati</taxon>
        <taxon>Bacillota</taxon>
        <taxon>Clostridia</taxon>
        <taxon>Lachnospirales</taxon>
        <taxon>Lachnospiraceae</taxon>
        <taxon>Blautia</taxon>
    </lineage>
</organism>
<protein>
    <submittedName>
        <fullName evidence="8">Endolytic transglycosylase MltG</fullName>
    </submittedName>
</protein>
<reference evidence="8" key="2">
    <citation type="submission" date="2021-04" db="EMBL/GenBank/DDBJ databases">
        <authorList>
            <person name="Gilroy R."/>
        </authorList>
    </citation>
    <scope>NUCLEOTIDE SEQUENCE</scope>
    <source>
        <strain evidence="8">ChiSjej1B19-8411</strain>
    </source>
</reference>
<keyword evidence="2 7" id="KW-0812">Transmembrane</keyword>
<keyword evidence="3 7" id="KW-1133">Transmembrane helix</keyword>
<evidence type="ECO:0000256" key="7">
    <source>
        <dbReference type="SAM" id="Phobius"/>
    </source>
</evidence>
<dbReference type="GO" id="GO:0071555">
    <property type="term" value="P:cell wall organization"/>
    <property type="evidence" value="ECO:0007669"/>
    <property type="project" value="UniProtKB-KW"/>
</dbReference>
<gene>
    <name evidence="8" type="ORF">IAA45_08355</name>
</gene>
<evidence type="ECO:0000256" key="2">
    <source>
        <dbReference type="ARBA" id="ARBA00022692"/>
    </source>
</evidence>
<feature type="transmembrane region" description="Helical" evidence="7">
    <location>
        <begin position="12"/>
        <end position="34"/>
    </location>
</feature>
<sequence length="132" mass="14684">MEGSNGAYKHAVGVAGGFFRILLYICAVLLIIWIGRSAYSFGYDVFNQQAMSPGEGQEVTVVIKNDATVYQMGKTLERKGLIEDARVFWVQEKISNYRGKLKSGTYILSTAYTPDRIMQVLAGEDVEAEEET</sequence>
<dbReference type="Proteomes" id="UP000886817">
    <property type="component" value="Unassembled WGS sequence"/>
</dbReference>
<keyword evidence="5" id="KW-0456">Lyase</keyword>
<evidence type="ECO:0000256" key="6">
    <source>
        <dbReference type="ARBA" id="ARBA00023316"/>
    </source>
</evidence>
<proteinExistence type="predicted"/>
<dbReference type="InterPro" id="IPR003770">
    <property type="entry name" value="MLTG-like"/>
</dbReference>
<reference evidence="8" key="1">
    <citation type="journal article" date="2021" name="PeerJ">
        <title>Extensive microbial diversity within the chicken gut microbiome revealed by metagenomics and culture.</title>
        <authorList>
            <person name="Gilroy R."/>
            <person name="Ravi A."/>
            <person name="Getino M."/>
            <person name="Pursley I."/>
            <person name="Horton D.L."/>
            <person name="Alikhan N.F."/>
            <person name="Baker D."/>
            <person name="Gharbi K."/>
            <person name="Hall N."/>
            <person name="Watson M."/>
            <person name="Adriaenssens E.M."/>
            <person name="Foster-Nyarko E."/>
            <person name="Jarju S."/>
            <person name="Secka A."/>
            <person name="Antonio M."/>
            <person name="Oren A."/>
            <person name="Chaudhuri R.R."/>
            <person name="La Ragione R."/>
            <person name="Hildebrand F."/>
            <person name="Pallen M.J."/>
        </authorList>
    </citation>
    <scope>NUCLEOTIDE SEQUENCE</scope>
    <source>
        <strain evidence="8">ChiSjej1B19-8411</strain>
    </source>
</reference>
<keyword evidence="1" id="KW-1003">Cell membrane</keyword>
<evidence type="ECO:0000313" key="9">
    <source>
        <dbReference type="Proteomes" id="UP000886817"/>
    </source>
</evidence>
<dbReference type="GO" id="GO:0016829">
    <property type="term" value="F:lyase activity"/>
    <property type="evidence" value="ECO:0007669"/>
    <property type="project" value="UniProtKB-KW"/>
</dbReference>
<evidence type="ECO:0000313" key="8">
    <source>
        <dbReference type="EMBL" id="HIX59710.1"/>
    </source>
</evidence>
<evidence type="ECO:0000256" key="5">
    <source>
        <dbReference type="ARBA" id="ARBA00023239"/>
    </source>
</evidence>